<protein>
    <recommendedName>
        <fullName evidence="3">Peptidase M20 dimerisation domain-containing protein</fullName>
    </recommendedName>
</protein>
<dbReference type="InterPro" id="IPR002933">
    <property type="entry name" value="Peptidase_M20"/>
</dbReference>
<evidence type="ECO:0000256" key="2">
    <source>
        <dbReference type="ARBA" id="ARBA00022801"/>
    </source>
</evidence>
<dbReference type="Gene3D" id="3.30.70.360">
    <property type="match status" value="1"/>
</dbReference>
<evidence type="ECO:0000313" key="4">
    <source>
        <dbReference type="EMBL" id="SVB11954.1"/>
    </source>
</evidence>
<dbReference type="Gene3D" id="3.40.630.10">
    <property type="entry name" value="Zn peptidases"/>
    <property type="match status" value="2"/>
</dbReference>
<sequence>MTKEPSFENAIAFAADLIRIPGLSGREGDVAQRVLGEMQALGFRDIRVDEVGNVIGVIQGLAKAPPVLLNCHLDVVDEGDHDAWEIPPFSGEILDGVLHGRGSMDIKGPLALMTYAAAGLSESILGDVIVAHTVFEERGGLGMKHLLDSSSLNPGAVIIGEATHGDVCIGHRGRAELEVTIEGVAGHASVPERARNPLDLVGDVLSAIADLSDDERCDPVLGQSSAVATMVRVLPESHNVIPDRAVVVVDLRILPDTHEQDVVTELRALIGVRLGNLPEGLSYNVKLARETQRTYTGLESDWGLFTPGFLMNPEHQVVRAAAEAVGRRDGIAENAEVRPWKFATDGGWSCGVFGIPTVGFAPGEECYAHTNREQLSLEEARWAFDRYPALVTAVQESLLA</sequence>
<name>A0A382BE58_9ZZZZ</name>
<keyword evidence="2" id="KW-0378">Hydrolase</keyword>
<dbReference type="EMBL" id="UINC01029365">
    <property type="protein sequence ID" value="SVB11954.1"/>
    <property type="molecule type" value="Genomic_DNA"/>
</dbReference>
<dbReference type="InterPro" id="IPR036264">
    <property type="entry name" value="Bact_exopeptidase_dim_dom"/>
</dbReference>
<evidence type="ECO:0000259" key="3">
    <source>
        <dbReference type="Pfam" id="PF07687"/>
    </source>
</evidence>
<dbReference type="PANTHER" id="PTHR43808:SF28">
    <property type="entry name" value="[LYSW]-LYSINE_[LYSW]-ORNITHINE HYDROLASE"/>
    <property type="match status" value="1"/>
</dbReference>
<evidence type="ECO:0000256" key="1">
    <source>
        <dbReference type="ARBA" id="ARBA00022723"/>
    </source>
</evidence>
<gene>
    <name evidence="4" type="ORF">METZ01_LOCUS164808</name>
</gene>
<feature type="domain" description="Peptidase M20 dimerisation" evidence="3">
    <location>
        <begin position="169"/>
        <end position="272"/>
    </location>
</feature>
<dbReference type="GO" id="GO:0016787">
    <property type="term" value="F:hydrolase activity"/>
    <property type="evidence" value="ECO:0007669"/>
    <property type="project" value="UniProtKB-KW"/>
</dbReference>
<keyword evidence="1" id="KW-0479">Metal-binding</keyword>
<organism evidence="4">
    <name type="scientific">marine metagenome</name>
    <dbReference type="NCBI Taxonomy" id="408172"/>
    <lineage>
        <taxon>unclassified sequences</taxon>
        <taxon>metagenomes</taxon>
        <taxon>ecological metagenomes</taxon>
    </lineage>
</organism>
<dbReference type="Pfam" id="PF07687">
    <property type="entry name" value="M20_dimer"/>
    <property type="match status" value="1"/>
</dbReference>
<dbReference type="PANTHER" id="PTHR43808">
    <property type="entry name" value="ACETYLORNITHINE DEACETYLASE"/>
    <property type="match status" value="1"/>
</dbReference>
<dbReference type="SUPFAM" id="SSF55031">
    <property type="entry name" value="Bacterial exopeptidase dimerisation domain"/>
    <property type="match status" value="1"/>
</dbReference>
<proteinExistence type="predicted"/>
<dbReference type="GO" id="GO:0046872">
    <property type="term" value="F:metal ion binding"/>
    <property type="evidence" value="ECO:0007669"/>
    <property type="project" value="UniProtKB-KW"/>
</dbReference>
<dbReference type="InterPro" id="IPR050072">
    <property type="entry name" value="Peptidase_M20A"/>
</dbReference>
<dbReference type="Pfam" id="PF01546">
    <property type="entry name" value="Peptidase_M20"/>
    <property type="match status" value="1"/>
</dbReference>
<reference evidence="4" key="1">
    <citation type="submission" date="2018-05" db="EMBL/GenBank/DDBJ databases">
        <authorList>
            <person name="Lanie J.A."/>
            <person name="Ng W.-L."/>
            <person name="Kazmierczak K.M."/>
            <person name="Andrzejewski T.M."/>
            <person name="Davidsen T.M."/>
            <person name="Wayne K.J."/>
            <person name="Tettelin H."/>
            <person name="Glass J.I."/>
            <person name="Rusch D."/>
            <person name="Podicherti R."/>
            <person name="Tsui H.-C.T."/>
            <person name="Winkler M.E."/>
        </authorList>
    </citation>
    <scope>NUCLEOTIDE SEQUENCE</scope>
</reference>
<accession>A0A382BE58</accession>
<dbReference type="InterPro" id="IPR011650">
    <property type="entry name" value="Peptidase_M20_dimer"/>
</dbReference>
<dbReference type="AlphaFoldDB" id="A0A382BE58"/>
<dbReference type="SUPFAM" id="SSF53187">
    <property type="entry name" value="Zn-dependent exopeptidases"/>
    <property type="match status" value="1"/>
</dbReference>